<reference evidence="2" key="1">
    <citation type="journal article" date="2014" name="Front. Microbiol.">
        <title>High frequency of phylogenetically diverse reductive dehalogenase-homologous genes in deep subseafloor sedimentary metagenomes.</title>
        <authorList>
            <person name="Kawai M."/>
            <person name="Futagami T."/>
            <person name="Toyoda A."/>
            <person name="Takaki Y."/>
            <person name="Nishi S."/>
            <person name="Hori S."/>
            <person name="Arai W."/>
            <person name="Tsubouchi T."/>
            <person name="Morono Y."/>
            <person name="Uchiyama I."/>
            <person name="Ito T."/>
            <person name="Fujiyama A."/>
            <person name="Inagaki F."/>
            <person name="Takami H."/>
        </authorList>
    </citation>
    <scope>NUCLEOTIDE SEQUENCE</scope>
    <source>
        <strain evidence="2">Expedition CK06-06</strain>
    </source>
</reference>
<keyword evidence="1" id="KW-0812">Transmembrane</keyword>
<gene>
    <name evidence="2" type="ORF">S01H1_27978</name>
</gene>
<evidence type="ECO:0000256" key="1">
    <source>
        <dbReference type="SAM" id="Phobius"/>
    </source>
</evidence>
<accession>X0U3G6</accession>
<organism evidence="2">
    <name type="scientific">marine sediment metagenome</name>
    <dbReference type="NCBI Taxonomy" id="412755"/>
    <lineage>
        <taxon>unclassified sequences</taxon>
        <taxon>metagenomes</taxon>
        <taxon>ecological metagenomes</taxon>
    </lineage>
</organism>
<name>X0U3G6_9ZZZZ</name>
<sequence>GPWLVVLKRPGSGFSLIKAAGAALAVLLAYLGLRGANG</sequence>
<proteinExistence type="predicted"/>
<dbReference type="AlphaFoldDB" id="X0U3G6"/>
<protein>
    <submittedName>
        <fullName evidence="2">Uncharacterized protein</fullName>
    </submittedName>
</protein>
<evidence type="ECO:0000313" key="2">
    <source>
        <dbReference type="EMBL" id="GAF93901.1"/>
    </source>
</evidence>
<dbReference type="EMBL" id="BARS01017073">
    <property type="protein sequence ID" value="GAF93901.1"/>
    <property type="molecule type" value="Genomic_DNA"/>
</dbReference>
<feature type="non-terminal residue" evidence="2">
    <location>
        <position position="1"/>
    </location>
</feature>
<keyword evidence="1" id="KW-1133">Transmembrane helix</keyword>
<comment type="caution">
    <text evidence="2">The sequence shown here is derived from an EMBL/GenBank/DDBJ whole genome shotgun (WGS) entry which is preliminary data.</text>
</comment>
<feature type="transmembrane region" description="Helical" evidence="1">
    <location>
        <begin position="12"/>
        <end position="33"/>
    </location>
</feature>
<keyword evidence="1" id="KW-0472">Membrane</keyword>